<dbReference type="eggNOG" id="COG1409">
    <property type="taxonomic scope" value="Bacteria"/>
</dbReference>
<dbReference type="AlphaFoldDB" id="A1HNK3"/>
<organism evidence="2 3">
    <name type="scientific">Thermosinus carboxydivorans Nor1</name>
    <dbReference type="NCBI Taxonomy" id="401526"/>
    <lineage>
        <taxon>Bacteria</taxon>
        <taxon>Bacillati</taxon>
        <taxon>Bacillota</taxon>
        <taxon>Negativicutes</taxon>
        <taxon>Selenomonadales</taxon>
        <taxon>Sporomusaceae</taxon>
        <taxon>Thermosinus</taxon>
    </lineage>
</organism>
<dbReference type="GO" id="GO:0016787">
    <property type="term" value="F:hydrolase activity"/>
    <property type="evidence" value="ECO:0007669"/>
    <property type="project" value="InterPro"/>
</dbReference>
<dbReference type="PANTHER" id="PTHR43143:SF1">
    <property type="entry name" value="SERINE_THREONINE-PROTEIN PHOSPHATASE CPPED1"/>
    <property type="match status" value="1"/>
</dbReference>
<dbReference type="PROSITE" id="PS51257">
    <property type="entry name" value="PROKAR_LIPOPROTEIN"/>
    <property type="match status" value="1"/>
</dbReference>
<dbReference type="Pfam" id="PF00149">
    <property type="entry name" value="Metallophos"/>
    <property type="match status" value="1"/>
</dbReference>
<keyword evidence="3" id="KW-1185">Reference proteome</keyword>
<dbReference type="InterPro" id="IPR004843">
    <property type="entry name" value="Calcineurin-like_PHP"/>
</dbReference>
<comment type="caution">
    <text evidence="2">The sequence shown here is derived from an EMBL/GenBank/DDBJ whole genome shotgun (WGS) entry which is preliminary data.</text>
</comment>
<dbReference type="OrthoDB" id="9809781at2"/>
<accession>A1HNK3</accession>
<dbReference type="PANTHER" id="PTHR43143">
    <property type="entry name" value="METALLOPHOSPHOESTERASE, CALCINEURIN SUPERFAMILY"/>
    <property type="match status" value="1"/>
</dbReference>
<dbReference type="RefSeq" id="WP_007288610.1">
    <property type="nucleotide sequence ID" value="NZ_AAWL01000003.1"/>
</dbReference>
<dbReference type="Proteomes" id="UP000005139">
    <property type="component" value="Unassembled WGS sequence"/>
</dbReference>
<gene>
    <name evidence="2" type="ORF">TcarDRAFT_2312</name>
</gene>
<proteinExistence type="predicted"/>
<name>A1HNK3_9FIRM</name>
<reference evidence="2 3" key="2">
    <citation type="submission" date="2007-01" db="EMBL/GenBank/DDBJ databases">
        <title>Sequencing of the draft genome and assembly of Thermosinus carboxydivorans Nor1.</title>
        <authorList>
            <consortium name="US DOE Joint Genome Institute (JGI-PGF)"/>
            <person name="Copeland A."/>
            <person name="Lucas S."/>
            <person name="Lapidus A."/>
            <person name="Barry K."/>
            <person name="Glavina del Rio T."/>
            <person name="Dalin E."/>
            <person name="Tice H."/>
            <person name="Bruce D."/>
            <person name="Pitluck S."/>
            <person name="Richardson P."/>
        </authorList>
    </citation>
    <scope>NUCLEOTIDE SEQUENCE [LARGE SCALE GENOMIC DNA]</scope>
    <source>
        <strain evidence="2 3">Nor1</strain>
    </source>
</reference>
<dbReference type="SUPFAM" id="SSF56300">
    <property type="entry name" value="Metallo-dependent phosphatases"/>
    <property type="match status" value="1"/>
</dbReference>
<dbReference type="InterPro" id="IPR029052">
    <property type="entry name" value="Metallo-depent_PP-like"/>
</dbReference>
<evidence type="ECO:0000313" key="3">
    <source>
        <dbReference type="Proteomes" id="UP000005139"/>
    </source>
</evidence>
<evidence type="ECO:0000259" key="1">
    <source>
        <dbReference type="Pfam" id="PF00149"/>
    </source>
</evidence>
<protein>
    <submittedName>
        <fullName evidence="2">Metallophosphoesterase</fullName>
    </submittedName>
</protein>
<evidence type="ECO:0000313" key="2">
    <source>
        <dbReference type="EMBL" id="EAX48362.1"/>
    </source>
</evidence>
<dbReference type="EMBL" id="AAWL01000003">
    <property type="protein sequence ID" value="EAX48362.1"/>
    <property type="molecule type" value="Genomic_DNA"/>
</dbReference>
<sequence precursor="true">MKKLSFAIGFVLVILLVTGCLSKAQTEPAAIVADGAVVTATGSSSYTLRAYRPEIHVVFDTKEWQAPHGVSIILTNVAVQAVSTRGLAPVTVEILSPTSARYQFILPPGTTPAVSFVTATGPAFSFAVFGDNRDGRDVYLSLLDKINALRPEFAVNGGDLVPAGRAGEYEQFLADSARLTIPYYTALGNHDIQGDGRTLYNRLLAPNYYDFVWGNSLFLVLDNADGDMDARQLAWLENKLKERTARHTFIIMHKPPFDPRPGRSHTVNSRELADRLQNLAAQYGVTAVFCSHIHMYYQGERLGVPYYITGGAGAPLYAARAAGGVYHFVLVKVNGDVVEITPVQL</sequence>
<dbReference type="InterPro" id="IPR051918">
    <property type="entry name" value="STPP_CPPED1"/>
</dbReference>
<feature type="domain" description="Calcineurin-like phosphoesterase" evidence="1">
    <location>
        <begin position="125"/>
        <end position="296"/>
    </location>
</feature>
<reference evidence="2 3" key="1">
    <citation type="submission" date="2007-01" db="EMBL/GenBank/DDBJ databases">
        <title>Annotation of the draft genome assembly of Thermosinus carboxydivorans Nor1.</title>
        <authorList>
            <consortium name="US DOE Joint Genome Institute (JGI-ORNL)"/>
            <person name="Larimer F."/>
            <person name="Land M."/>
            <person name="Hauser L."/>
        </authorList>
    </citation>
    <scope>NUCLEOTIDE SEQUENCE [LARGE SCALE GENOMIC DNA]</scope>
    <source>
        <strain evidence="2 3">Nor1</strain>
    </source>
</reference>
<dbReference type="Gene3D" id="3.60.21.10">
    <property type="match status" value="1"/>
</dbReference>